<evidence type="ECO:0000313" key="1">
    <source>
        <dbReference type="EMBL" id="PRX50933.1"/>
    </source>
</evidence>
<name>A0A2T0M2E9_9PSEU</name>
<dbReference type="RefSeq" id="WP_181193127.1">
    <property type="nucleotide sequence ID" value="NZ_PVNH01000001.1"/>
</dbReference>
<gene>
    <name evidence="1" type="ORF">B0I33_10184</name>
</gene>
<dbReference type="AlphaFoldDB" id="A0A2T0M2E9"/>
<organism evidence="1 2">
    <name type="scientific">Prauserella shujinwangii</name>
    <dbReference type="NCBI Taxonomy" id="1453103"/>
    <lineage>
        <taxon>Bacteria</taxon>
        <taxon>Bacillati</taxon>
        <taxon>Actinomycetota</taxon>
        <taxon>Actinomycetes</taxon>
        <taxon>Pseudonocardiales</taxon>
        <taxon>Pseudonocardiaceae</taxon>
        <taxon>Prauserella</taxon>
    </lineage>
</organism>
<sequence>MDSYPATPHVVVGTGRIARHFAGRSGLRLLDRPGDPPPIVEILWWHEQREHDEAHRWLRRIVERAARRSDRALELPGPPG</sequence>
<accession>A0A2T0M2E9</accession>
<reference evidence="1 2" key="1">
    <citation type="submission" date="2018-03" db="EMBL/GenBank/DDBJ databases">
        <title>Genomic Encyclopedia of Type Strains, Phase III (KMG-III): the genomes of soil and plant-associated and newly described type strains.</title>
        <authorList>
            <person name="Whitman W."/>
        </authorList>
    </citation>
    <scope>NUCLEOTIDE SEQUENCE [LARGE SCALE GENOMIC DNA]</scope>
    <source>
        <strain evidence="1 2">CGMCC 4.7125</strain>
    </source>
</reference>
<protein>
    <recommendedName>
        <fullName evidence="3">LysR substrate binding domain-containing protein</fullName>
    </recommendedName>
</protein>
<dbReference type="Proteomes" id="UP000238362">
    <property type="component" value="Unassembled WGS sequence"/>
</dbReference>
<dbReference type="EMBL" id="PVNH01000001">
    <property type="protein sequence ID" value="PRX50933.1"/>
    <property type="molecule type" value="Genomic_DNA"/>
</dbReference>
<proteinExistence type="predicted"/>
<evidence type="ECO:0000313" key="2">
    <source>
        <dbReference type="Proteomes" id="UP000238362"/>
    </source>
</evidence>
<dbReference type="SUPFAM" id="SSF53850">
    <property type="entry name" value="Periplasmic binding protein-like II"/>
    <property type="match status" value="1"/>
</dbReference>
<keyword evidence="2" id="KW-1185">Reference proteome</keyword>
<dbReference type="Gene3D" id="3.40.190.10">
    <property type="entry name" value="Periplasmic binding protein-like II"/>
    <property type="match status" value="2"/>
</dbReference>
<comment type="caution">
    <text evidence="1">The sequence shown here is derived from an EMBL/GenBank/DDBJ whole genome shotgun (WGS) entry which is preliminary data.</text>
</comment>
<evidence type="ECO:0008006" key="3">
    <source>
        <dbReference type="Google" id="ProtNLM"/>
    </source>
</evidence>